<gene>
    <name evidence="3" type="ORF">SAMN06295970_11517</name>
</gene>
<comment type="caution">
    <text evidence="3">The sequence shown here is derived from an EMBL/GenBank/DDBJ whole genome shotgun (WGS) entry which is preliminary data.</text>
</comment>
<evidence type="ECO:0000313" key="3">
    <source>
        <dbReference type="EMBL" id="SMP69413.1"/>
    </source>
</evidence>
<dbReference type="PANTHER" id="PTHR38768">
    <property type="entry name" value="UPF0502 PROTEIN YCEH"/>
    <property type="match status" value="1"/>
</dbReference>
<dbReference type="Proteomes" id="UP001158049">
    <property type="component" value="Unassembled WGS sequence"/>
</dbReference>
<dbReference type="SUPFAM" id="SSF46785">
    <property type="entry name" value="Winged helix' DNA-binding domain"/>
    <property type="match status" value="2"/>
</dbReference>
<keyword evidence="4" id="KW-1185">Reference proteome</keyword>
<reference evidence="3 4" key="1">
    <citation type="submission" date="2017-05" db="EMBL/GenBank/DDBJ databases">
        <authorList>
            <person name="Varghese N."/>
            <person name="Submissions S."/>
        </authorList>
    </citation>
    <scope>NUCLEOTIDE SEQUENCE [LARGE SCALE GENOMIC DNA]</scope>
    <source>
        <strain evidence="3 4">DSM 26001</strain>
    </source>
</reference>
<evidence type="ECO:0000256" key="1">
    <source>
        <dbReference type="HAMAP-Rule" id="MF_01584"/>
    </source>
</evidence>
<dbReference type="Gene3D" id="1.10.10.10">
    <property type="entry name" value="Winged helix-like DNA-binding domain superfamily/Winged helix DNA-binding domain"/>
    <property type="match status" value="2"/>
</dbReference>
<evidence type="ECO:0000313" key="4">
    <source>
        <dbReference type="Proteomes" id="UP001158049"/>
    </source>
</evidence>
<sequence length="216" mass="23519">MTDDLELAAVDIRVLAVLAEKERLTPDNYPLSLNALANGCNQLTSRDPVMAVSEADVQQSLDTLAAARLVAEVSQAGARVRKYEHRMRLRWTLEQDKLAALVMLMLRGPQTAAEVRSRAGRIHEFDSVAAAEGALQFLIDKYPPLACRLARAPGAKEVRYAHLLSGDVAPEAQAAPEAAASPRQDRIAALEQEVAALKEELASLSQAFAEIRRLLD</sequence>
<dbReference type="Pfam" id="PF04337">
    <property type="entry name" value="DUF480"/>
    <property type="match status" value="1"/>
</dbReference>
<protein>
    <submittedName>
        <fullName evidence="3">Uncharacterized protein</fullName>
    </submittedName>
</protein>
<dbReference type="RefSeq" id="WP_283443645.1">
    <property type="nucleotide sequence ID" value="NZ_FXUL01000015.1"/>
</dbReference>
<dbReference type="InterPro" id="IPR036390">
    <property type="entry name" value="WH_DNA-bd_sf"/>
</dbReference>
<dbReference type="HAMAP" id="MF_01584">
    <property type="entry name" value="UPF0502"/>
    <property type="match status" value="1"/>
</dbReference>
<dbReference type="EMBL" id="FXUL01000015">
    <property type="protein sequence ID" value="SMP69413.1"/>
    <property type="molecule type" value="Genomic_DNA"/>
</dbReference>
<keyword evidence="2" id="KW-0175">Coiled coil</keyword>
<comment type="similarity">
    <text evidence="1">Belongs to the UPF0502 family.</text>
</comment>
<dbReference type="InterPro" id="IPR036388">
    <property type="entry name" value="WH-like_DNA-bd_sf"/>
</dbReference>
<proteinExistence type="inferred from homology"/>
<organism evidence="3 4">
    <name type="scientific">Noviherbaspirillum suwonense</name>
    <dbReference type="NCBI Taxonomy" id="1224511"/>
    <lineage>
        <taxon>Bacteria</taxon>
        <taxon>Pseudomonadati</taxon>
        <taxon>Pseudomonadota</taxon>
        <taxon>Betaproteobacteria</taxon>
        <taxon>Burkholderiales</taxon>
        <taxon>Oxalobacteraceae</taxon>
        <taxon>Noviherbaspirillum</taxon>
    </lineage>
</organism>
<accession>A0ABY1QIA1</accession>
<dbReference type="PANTHER" id="PTHR38768:SF1">
    <property type="entry name" value="UPF0502 PROTEIN YCEH"/>
    <property type="match status" value="1"/>
</dbReference>
<name>A0ABY1QIA1_9BURK</name>
<dbReference type="InterPro" id="IPR007432">
    <property type="entry name" value="DUF480"/>
</dbReference>
<feature type="coiled-coil region" evidence="2">
    <location>
        <begin position="187"/>
        <end position="214"/>
    </location>
</feature>
<evidence type="ECO:0000256" key="2">
    <source>
        <dbReference type="SAM" id="Coils"/>
    </source>
</evidence>